<gene>
    <name evidence="1" type="ORF">RUE5091_02536</name>
</gene>
<protein>
    <submittedName>
        <fullName evidence="1">Uncharacterized protein</fullName>
    </submittedName>
</protein>
<evidence type="ECO:0000313" key="1">
    <source>
        <dbReference type="EMBL" id="CUK03697.1"/>
    </source>
</evidence>
<name>A0A0P1IBT5_9RHOB</name>
<proteinExistence type="predicted"/>
<dbReference type="AlphaFoldDB" id="A0A0P1IBT5"/>
<evidence type="ECO:0000313" key="2">
    <source>
        <dbReference type="Proteomes" id="UP000051260"/>
    </source>
</evidence>
<accession>A0A0P1IBT5</accession>
<sequence>MASHTMSPSIWTVFGGLFGWTKRAFPETRKPRLTDNDLHSERDYINEVIWNNPDAFSSELDVQNMMSLYPERF</sequence>
<dbReference type="EMBL" id="CYUD01000007">
    <property type="protein sequence ID" value="CUK03697.1"/>
    <property type="molecule type" value="Genomic_DNA"/>
</dbReference>
<keyword evidence="2" id="KW-1185">Reference proteome</keyword>
<reference evidence="2" key="1">
    <citation type="submission" date="2015-09" db="EMBL/GenBank/DDBJ databases">
        <authorList>
            <person name="Rodrigo-Torres L."/>
            <person name="Arahal D.R."/>
        </authorList>
    </citation>
    <scope>NUCLEOTIDE SEQUENCE [LARGE SCALE GENOMIC DNA]</scope>
    <source>
        <strain evidence="2">CECT 5091</strain>
    </source>
</reference>
<organism evidence="1 2">
    <name type="scientific">Ruegeria denitrificans</name>
    <dbReference type="NCBI Taxonomy" id="1715692"/>
    <lineage>
        <taxon>Bacteria</taxon>
        <taxon>Pseudomonadati</taxon>
        <taxon>Pseudomonadota</taxon>
        <taxon>Alphaproteobacteria</taxon>
        <taxon>Rhodobacterales</taxon>
        <taxon>Roseobacteraceae</taxon>
        <taxon>Ruegeria</taxon>
    </lineage>
</organism>
<dbReference type="RefSeq" id="WP_165590776.1">
    <property type="nucleotide sequence ID" value="NZ_CYUD01000007.1"/>
</dbReference>
<dbReference type="Proteomes" id="UP000051260">
    <property type="component" value="Unassembled WGS sequence"/>
</dbReference>